<feature type="transmembrane region" description="Helical" evidence="11">
    <location>
        <begin position="229"/>
        <end position="247"/>
    </location>
</feature>
<feature type="transmembrane region" description="Helical" evidence="11">
    <location>
        <begin position="406"/>
        <end position="422"/>
    </location>
</feature>
<feature type="transmembrane region" description="Helical" evidence="11">
    <location>
        <begin position="153"/>
        <end position="171"/>
    </location>
</feature>
<keyword evidence="4 11" id="KW-0812">Transmembrane</keyword>
<evidence type="ECO:0000313" key="13">
    <source>
        <dbReference type="EMBL" id="TVY30980.1"/>
    </source>
</evidence>
<reference evidence="13 14" key="1">
    <citation type="submission" date="2018-05" db="EMBL/GenBank/DDBJ databases">
        <title>Genome sequencing and assembly of the regulated plant pathogen Lachnellula willkommii and related sister species for the development of diagnostic species identification markers.</title>
        <authorList>
            <person name="Giroux E."/>
            <person name="Bilodeau G."/>
        </authorList>
    </citation>
    <scope>NUCLEOTIDE SEQUENCE [LARGE SCALE GENOMIC DNA]</scope>
    <source>
        <strain evidence="13 14">CBS 185.66</strain>
    </source>
</reference>
<evidence type="ECO:0000256" key="10">
    <source>
        <dbReference type="SAM" id="MobiDB-lite"/>
    </source>
</evidence>
<keyword evidence="9" id="KW-0739">Sodium transport</keyword>
<dbReference type="PANTHER" id="PTHR43562">
    <property type="entry name" value="NAPA-TYPE SODIUM/HYDROGEN ANTIPORTER"/>
    <property type="match status" value="1"/>
</dbReference>
<organism evidence="13 14">
    <name type="scientific">Lachnellula hyalina</name>
    <dbReference type="NCBI Taxonomy" id="1316788"/>
    <lineage>
        <taxon>Eukaryota</taxon>
        <taxon>Fungi</taxon>
        <taxon>Dikarya</taxon>
        <taxon>Ascomycota</taxon>
        <taxon>Pezizomycotina</taxon>
        <taxon>Leotiomycetes</taxon>
        <taxon>Helotiales</taxon>
        <taxon>Lachnaceae</taxon>
        <taxon>Lachnellula</taxon>
    </lineage>
</organism>
<dbReference type="PANTHER" id="PTHR43562:SF3">
    <property type="entry name" value="SODIUM ION_PROTON EXCHANGER (EUROFUNG)"/>
    <property type="match status" value="1"/>
</dbReference>
<feature type="compositionally biased region" description="Low complexity" evidence="10">
    <location>
        <begin position="464"/>
        <end position="480"/>
    </location>
</feature>
<evidence type="ECO:0000256" key="3">
    <source>
        <dbReference type="ARBA" id="ARBA00022449"/>
    </source>
</evidence>
<evidence type="ECO:0000256" key="5">
    <source>
        <dbReference type="ARBA" id="ARBA00022989"/>
    </source>
</evidence>
<dbReference type="InterPro" id="IPR006153">
    <property type="entry name" value="Cation/H_exchanger_TM"/>
</dbReference>
<name>A0A8H8R993_9HELO</name>
<feature type="transmembrane region" description="Helical" evidence="11">
    <location>
        <begin position="76"/>
        <end position="99"/>
    </location>
</feature>
<dbReference type="Proteomes" id="UP000431533">
    <property type="component" value="Unassembled WGS sequence"/>
</dbReference>
<keyword evidence="2" id="KW-0813">Transport</keyword>
<feature type="region of interest" description="Disordered" evidence="10">
    <location>
        <begin position="286"/>
        <end position="325"/>
    </location>
</feature>
<evidence type="ECO:0000256" key="11">
    <source>
        <dbReference type="SAM" id="Phobius"/>
    </source>
</evidence>
<keyword evidence="5 11" id="KW-1133">Transmembrane helix</keyword>
<feature type="transmembrane region" description="Helical" evidence="11">
    <location>
        <begin position="532"/>
        <end position="555"/>
    </location>
</feature>
<protein>
    <recommendedName>
        <fullName evidence="12">Cation/H+ exchanger transmembrane domain-containing protein</fullName>
    </recommendedName>
</protein>
<gene>
    <name evidence="13" type="ORF">LHYA1_G000214</name>
</gene>
<feature type="domain" description="Cation/H+ exchanger transmembrane" evidence="12">
    <location>
        <begin position="66"/>
        <end position="266"/>
    </location>
</feature>
<dbReference type="OrthoDB" id="1288932at2759"/>
<feature type="transmembrane region" description="Helical" evidence="11">
    <location>
        <begin position="374"/>
        <end position="394"/>
    </location>
</feature>
<comment type="subcellular location">
    <subcellularLocation>
        <location evidence="1">Membrane</location>
        <topology evidence="1">Multi-pass membrane protein</topology>
    </subcellularLocation>
</comment>
<feature type="transmembrane region" description="Helical" evidence="11">
    <location>
        <begin position="39"/>
        <end position="56"/>
    </location>
</feature>
<dbReference type="GO" id="GO:0015297">
    <property type="term" value="F:antiporter activity"/>
    <property type="evidence" value="ECO:0007669"/>
    <property type="project" value="UniProtKB-KW"/>
</dbReference>
<feature type="region of interest" description="Disordered" evidence="10">
    <location>
        <begin position="428"/>
        <end position="480"/>
    </location>
</feature>
<feature type="compositionally biased region" description="Basic and acidic residues" evidence="10">
    <location>
        <begin position="303"/>
        <end position="325"/>
    </location>
</feature>
<feature type="compositionally biased region" description="Basic and acidic residues" evidence="10">
    <location>
        <begin position="440"/>
        <end position="455"/>
    </location>
</feature>
<keyword evidence="14" id="KW-1185">Reference proteome</keyword>
<feature type="transmembrane region" description="Helical" evidence="11">
    <location>
        <begin position="489"/>
        <end position="512"/>
    </location>
</feature>
<dbReference type="GO" id="GO:0006814">
    <property type="term" value="P:sodium ion transport"/>
    <property type="evidence" value="ECO:0007669"/>
    <property type="project" value="UniProtKB-KW"/>
</dbReference>
<keyword evidence="8 11" id="KW-0472">Membrane</keyword>
<evidence type="ECO:0000256" key="7">
    <source>
        <dbReference type="ARBA" id="ARBA00023065"/>
    </source>
</evidence>
<accession>A0A8H8R993</accession>
<keyword evidence="3" id="KW-0050">Antiport</keyword>
<evidence type="ECO:0000256" key="2">
    <source>
        <dbReference type="ARBA" id="ARBA00022448"/>
    </source>
</evidence>
<dbReference type="EMBL" id="QGMH01000002">
    <property type="protein sequence ID" value="TVY30980.1"/>
    <property type="molecule type" value="Genomic_DNA"/>
</dbReference>
<evidence type="ECO:0000256" key="6">
    <source>
        <dbReference type="ARBA" id="ARBA00023053"/>
    </source>
</evidence>
<evidence type="ECO:0000256" key="9">
    <source>
        <dbReference type="ARBA" id="ARBA00023201"/>
    </source>
</evidence>
<dbReference type="GO" id="GO:0016020">
    <property type="term" value="C:membrane"/>
    <property type="evidence" value="ECO:0007669"/>
    <property type="project" value="UniProtKB-SubCell"/>
</dbReference>
<dbReference type="AlphaFoldDB" id="A0A8H8R993"/>
<evidence type="ECO:0000256" key="4">
    <source>
        <dbReference type="ARBA" id="ARBA00022692"/>
    </source>
</evidence>
<keyword evidence="7" id="KW-0406">Ion transport</keyword>
<proteinExistence type="predicted"/>
<feature type="transmembrane region" description="Helical" evidence="11">
    <location>
        <begin position="15"/>
        <end position="32"/>
    </location>
</feature>
<feature type="transmembrane region" description="Helical" evidence="11">
    <location>
        <begin position="111"/>
        <end position="133"/>
    </location>
</feature>
<dbReference type="InterPro" id="IPR038770">
    <property type="entry name" value="Na+/solute_symporter_sf"/>
</dbReference>
<keyword evidence="6" id="KW-0915">Sodium</keyword>
<feature type="transmembrane region" description="Helical" evidence="11">
    <location>
        <begin position="183"/>
        <end position="209"/>
    </location>
</feature>
<dbReference type="GO" id="GO:1902600">
    <property type="term" value="P:proton transmembrane transport"/>
    <property type="evidence" value="ECO:0007669"/>
    <property type="project" value="InterPro"/>
</dbReference>
<dbReference type="Gene3D" id="1.20.1530.20">
    <property type="match status" value="3"/>
</dbReference>
<dbReference type="Pfam" id="PF00999">
    <property type="entry name" value="Na_H_Exchanger"/>
    <property type="match status" value="1"/>
</dbReference>
<dbReference type="GeneID" id="41980412"/>
<evidence type="ECO:0000313" key="14">
    <source>
        <dbReference type="Proteomes" id="UP000431533"/>
    </source>
</evidence>
<evidence type="ECO:0000256" key="8">
    <source>
        <dbReference type="ARBA" id="ARBA00023136"/>
    </source>
</evidence>
<evidence type="ECO:0000256" key="1">
    <source>
        <dbReference type="ARBA" id="ARBA00004141"/>
    </source>
</evidence>
<dbReference type="RefSeq" id="XP_031009764.1">
    <property type="nucleotide sequence ID" value="XM_031145208.1"/>
</dbReference>
<comment type="caution">
    <text evidence="13">The sequence shown here is derived from an EMBL/GenBank/DDBJ whole genome shotgun (WGS) entry which is preliminary data.</text>
</comment>
<sequence length="581" mass="61565">MASEPTSFLPYHEPQITTILIQSALLLALNITNTIFDKLIFCGLLAQVFIGVAWGTPGSKWLDRRGLNTNFHALKLNLTLSVLVAITGISLPIALSFILHSSLLNATPLQAFAAGAALCSTSLGTTFTILGSSGLAATRLGVVLSSAAMMDDVVGLVMVQVISNLGGGGAAKEGFRGVTVVRPVAVSVGFAVTVPLVCRFVVVPLTVLVNGARRDGVVGKVCSATYTPFIIHTMVLLGLVTGASYAGTSNLFTAYLAGAAVSWRDSEIEHSGPTTGLVLPEPASSALEQSNSVSGIELTRSPARTERRGSGPESKETGRGAVRDGQHESSGIAVYEKYYATVVQRILKPFFFASIGFSIPITDMFNSEIVWRGIVYTILMLFAKLVTGMWLIRLDISWSEVHIPKYIRSTVTAPALCFWWMYGKPKKEVKNGSSTTANVESHEMRTRGNKDKSKDATTPLKAGISTPADPATSSTPIPSSPKIKKPLSLYPAAMLGTAMTARGEIGFLIASLAETTGLFASSPQQSSGSSEIYLVVTWAIVLCTIIGPLGVGMLVRRVRRLQNGRESNLGVNGPLGIWGVG</sequence>
<evidence type="ECO:0000259" key="12">
    <source>
        <dbReference type="Pfam" id="PF00999"/>
    </source>
</evidence>